<dbReference type="Pfam" id="PF03147">
    <property type="entry name" value="FDX-ACB"/>
    <property type="match status" value="1"/>
</dbReference>
<organism evidence="20 21">
    <name type="scientific">Anaeromyxobacter paludicola</name>
    <dbReference type="NCBI Taxonomy" id="2918171"/>
    <lineage>
        <taxon>Bacteria</taxon>
        <taxon>Pseudomonadati</taxon>
        <taxon>Myxococcota</taxon>
        <taxon>Myxococcia</taxon>
        <taxon>Myxococcales</taxon>
        <taxon>Cystobacterineae</taxon>
        <taxon>Anaeromyxobacteraceae</taxon>
        <taxon>Anaeromyxobacter</taxon>
    </lineage>
</organism>
<evidence type="ECO:0000256" key="1">
    <source>
        <dbReference type="ARBA" id="ARBA00004496"/>
    </source>
</evidence>
<dbReference type="HAMAP" id="MF_00283">
    <property type="entry name" value="Phe_tRNA_synth_beta1"/>
    <property type="match status" value="1"/>
</dbReference>
<dbReference type="SMART" id="SM00873">
    <property type="entry name" value="B3_4"/>
    <property type="match status" value="1"/>
</dbReference>
<dbReference type="CDD" id="cd00769">
    <property type="entry name" value="PheRS_beta_core"/>
    <property type="match status" value="1"/>
</dbReference>
<feature type="binding site" evidence="15">
    <location>
        <position position="464"/>
    </location>
    <ligand>
        <name>Mg(2+)</name>
        <dbReference type="ChEBI" id="CHEBI:18420"/>
        <note>shared with alpha subunit</note>
    </ligand>
</feature>
<comment type="catalytic activity">
    <reaction evidence="14 15">
        <text>tRNA(Phe) + L-phenylalanine + ATP = L-phenylalanyl-tRNA(Phe) + AMP + diphosphate + H(+)</text>
        <dbReference type="Rhea" id="RHEA:19413"/>
        <dbReference type="Rhea" id="RHEA-COMP:9668"/>
        <dbReference type="Rhea" id="RHEA-COMP:9699"/>
        <dbReference type="ChEBI" id="CHEBI:15378"/>
        <dbReference type="ChEBI" id="CHEBI:30616"/>
        <dbReference type="ChEBI" id="CHEBI:33019"/>
        <dbReference type="ChEBI" id="CHEBI:58095"/>
        <dbReference type="ChEBI" id="CHEBI:78442"/>
        <dbReference type="ChEBI" id="CHEBI:78531"/>
        <dbReference type="ChEBI" id="CHEBI:456215"/>
        <dbReference type="EC" id="6.1.1.20"/>
    </reaction>
</comment>
<dbReference type="Pfam" id="PF17759">
    <property type="entry name" value="tRNA_synthFbeta"/>
    <property type="match status" value="1"/>
</dbReference>
<dbReference type="InterPro" id="IPR004532">
    <property type="entry name" value="Phe-tRNA-ligase_IIc_bsu_bact"/>
</dbReference>
<dbReference type="GO" id="GO:0016874">
    <property type="term" value="F:ligase activity"/>
    <property type="evidence" value="ECO:0007669"/>
    <property type="project" value="UniProtKB-KW"/>
</dbReference>
<dbReference type="Pfam" id="PF03483">
    <property type="entry name" value="B3_4"/>
    <property type="match status" value="1"/>
</dbReference>
<dbReference type="PROSITE" id="PS51447">
    <property type="entry name" value="FDX_ACB"/>
    <property type="match status" value="1"/>
</dbReference>
<dbReference type="RefSeq" id="WP_248344204.1">
    <property type="nucleotide sequence ID" value="NZ_AP025592.1"/>
</dbReference>
<gene>
    <name evidence="15 20" type="primary">pheT</name>
    <name evidence="20" type="ORF">AMPC_05650</name>
</gene>
<evidence type="ECO:0000256" key="16">
    <source>
        <dbReference type="PROSITE-ProRule" id="PRU00209"/>
    </source>
</evidence>
<evidence type="ECO:0000256" key="7">
    <source>
        <dbReference type="ARBA" id="ARBA00022723"/>
    </source>
</evidence>
<dbReference type="Gene3D" id="3.30.70.380">
    <property type="entry name" value="Ferrodoxin-fold anticodon-binding domain"/>
    <property type="match status" value="1"/>
</dbReference>
<evidence type="ECO:0000256" key="5">
    <source>
        <dbReference type="ARBA" id="ARBA00022555"/>
    </source>
</evidence>
<dbReference type="PROSITE" id="PS51483">
    <property type="entry name" value="B5"/>
    <property type="match status" value="1"/>
</dbReference>
<dbReference type="InterPro" id="IPR020825">
    <property type="entry name" value="Phe-tRNA_synthase-like_B3/B4"/>
</dbReference>
<evidence type="ECO:0000256" key="8">
    <source>
        <dbReference type="ARBA" id="ARBA00022741"/>
    </source>
</evidence>
<dbReference type="InterPro" id="IPR005146">
    <property type="entry name" value="B3/B4_tRNA-bd"/>
</dbReference>
<dbReference type="Gene3D" id="3.50.40.10">
    <property type="entry name" value="Phenylalanyl-trna Synthetase, Chain B, domain 3"/>
    <property type="match status" value="1"/>
</dbReference>
<evidence type="ECO:0000313" key="20">
    <source>
        <dbReference type="EMBL" id="BDG07452.1"/>
    </source>
</evidence>
<evidence type="ECO:0000256" key="6">
    <source>
        <dbReference type="ARBA" id="ARBA00022598"/>
    </source>
</evidence>
<reference evidence="21" key="1">
    <citation type="journal article" date="2022" name="Int. J. Syst. Evol. Microbiol.">
        <title>Anaeromyxobacter oryzae sp. nov., Anaeromyxobacter diazotrophicus sp. nov. and Anaeromyxobacter paludicola sp. nov., isolated from paddy soils.</title>
        <authorList>
            <person name="Itoh H."/>
            <person name="Xu Z."/>
            <person name="Mise K."/>
            <person name="Masuda Y."/>
            <person name="Ushijima N."/>
            <person name="Hayakawa C."/>
            <person name="Shiratori Y."/>
            <person name="Senoo K."/>
        </authorList>
    </citation>
    <scope>NUCLEOTIDE SEQUENCE [LARGE SCALE GENOMIC DNA]</scope>
    <source>
        <strain evidence="21">Red630</strain>
    </source>
</reference>
<dbReference type="Pfam" id="PF03484">
    <property type="entry name" value="B5"/>
    <property type="match status" value="1"/>
</dbReference>
<feature type="domain" description="FDX-ACB" evidence="18">
    <location>
        <begin position="710"/>
        <end position="803"/>
    </location>
</feature>
<evidence type="ECO:0000313" key="21">
    <source>
        <dbReference type="Proteomes" id="UP001162734"/>
    </source>
</evidence>
<dbReference type="Gene3D" id="2.40.50.140">
    <property type="entry name" value="Nucleic acid-binding proteins"/>
    <property type="match status" value="1"/>
</dbReference>
<dbReference type="InterPro" id="IPR002547">
    <property type="entry name" value="tRNA-bd_dom"/>
</dbReference>
<dbReference type="EC" id="6.1.1.20" evidence="15"/>
<evidence type="ECO:0000256" key="12">
    <source>
        <dbReference type="ARBA" id="ARBA00022917"/>
    </source>
</evidence>
<keyword evidence="4 15" id="KW-0963">Cytoplasm</keyword>
<keyword evidence="11 16" id="KW-0694">RNA-binding</keyword>
<dbReference type="SUPFAM" id="SSF54991">
    <property type="entry name" value="Anticodon-binding domain of PheRS"/>
    <property type="match status" value="1"/>
</dbReference>
<evidence type="ECO:0000256" key="10">
    <source>
        <dbReference type="ARBA" id="ARBA00022842"/>
    </source>
</evidence>
<dbReference type="Gene3D" id="3.30.56.10">
    <property type="match status" value="2"/>
</dbReference>
<dbReference type="SMART" id="SM00896">
    <property type="entry name" value="FDX-ACB"/>
    <property type="match status" value="1"/>
</dbReference>
<dbReference type="PANTHER" id="PTHR10947:SF0">
    <property type="entry name" value="PHENYLALANINE--TRNA LIGASE BETA SUBUNIT"/>
    <property type="match status" value="1"/>
</dbReference>
<keyword evidence="5 16" id="KW-0820">tRNA-binding</keyword>
<evidence type="ECO:0000259" key="17">
    <source>
        <dbReference type="PROSITE" id="PS50886"/>
    </source>
</evidence>
<feature type="binding site" evidence="15">
    <location>
        <position position="465"/>
    </location>
    <ligand>
        <name>Mg(2+)</name>
        <dbReference type="ChEBI" id="CHEBI:18420"/>
        <note>shared with alpha subunit</note>
    </ligand>
</feature>
<feature type="domain" description="B5" evidence="19">
    <location>
        <begin position="401"/>
        <end position="477"/>
    </location>
</feature>
<keyword evidence="13 15" id="KW-0030">Aminoacyl-tRNA synthetase</keyword>
<dbReference type="Proteomes" id="UP001162734">
    <property type="component" value="Chromosome"/>
</dbReference>
<evidence type="ECO:0000256" key="15">
    <source>
        <dbReference type="HAMAP-Rule" id="MF_00283"/>
    </source>
</evidence>
<evidence type="ECO:0000256" key="14">
    <source>
        <dbReference type="ARBA" id="ARBA00049255"/>
    </source>
</evidence>
<dbReference type="PROSITE" id="PS50886">
    <property type="entry name" value="TRBD"/>
    <property type="match status" value="1"/>
</dbReference>
<comment type="cofactor">
    <cofactor evidence="15">
        <name>Mg(2+)</name>
        <dbReference type="ChEBI" id="CHEBI:18420"/>
    </cofactor>
    <text evidence="15">Binds 2 magnesium ions per tetramer.</text>
</comment>
<dbReference type="InterPro" id="IPR045864">
    <property type="entry name" value="aa-tRNA-synth_II/BPL/LPL"/>
</dbReference>
<evidence type="ECO:0000256" key="3">
    <source>
        <dbReference type="ARBA" id="ARBA00011209"/>
    </source>
</evidence>
<keyword evidence="8 15" id="KW-0547">Nucleotide-binding</keyword>
<evidence type="ECO:0000256" key="2">
    <source>
        <dbReference type="ARBA" id="ARBA00008653"/>
    </source>
</evidence>
<evidence type="ECO:0000256" key="13">
    <source>
        <dbReference type="ARBA" id="ARBA00023146"/>
    </source>
</evidence>
<keyword evidence="12 15" id="KW-0648">Protein biosynthesis</keyword>
<sequence length="805" mass="84898">MRISYKWLSEYVSLPAPDELARRLTAVGLEVEAVERVGAELAGVVTARIVASDPHPNAEKLSVTRVDAGGPEPLQVVCGAKNYRVGDVVPLATVGAKLPGGVEIKKAKLRGVESFGMLCSARELGLSADAAGLLILPAETAPGQPIAAALGLDDVLLEVNVTPNRPDALSHLGIAREVAALLGTPVRPPRAALAEAGGPASDAVKVRIEAPEKCRRYAARVVEGVTIGPSPAWLARRLESCGVRSISNVVDATNYVLLELGHPLHAFDLDQVAGAEIVARAARPGERMTTLDGKERALDPDDLVIADRDRASALAGVMGGGDSEISQGTTRVLVESAWFAPATVRRTGKRHGLHTEASHRFERGADPGMVLPALDRCAALIAELGGGKVRPGVVDAHPRPHQRAEVRLSFDRPAALLGMPVPRAEAERILAGLGFEARDAGADGATFLVPSWRVDVSGEEDLVEEIVRTVGYDAIPETLPPLAGVTPSRPRDAEALDRAREALEAAGFCEAVNFSFVAEKELAAVSSAAPIALRNPISADLAVMRTALVPSLLKNAAHNLRQRVGDVRLYEAARVYAPHPEGAAPADGPDGAPAHEAWRLAAVLAGRRSPLGWSAGSEAADFYDLKAAVEGLLEALGVARAGFRSGGPSWLHPRSAATVLAGGRELGHLGELHPRVSEAFELPRGVLAFELDLAALASLARIVPGYRPVPRFPAVLRDLAVVVAEEVPAGEVLRCVRAEPLVEEVTLFDVYRGAPLAAGKKNLAMALRYRLPERTLTDAEADAAHQRILERLAADPAVKAELRTS</sequence>
<evidence type="ECO:0000256" key="11">
    <source>
        <dbReference type="ARBA" id="ARBA00022884"/>
    </source>
</evidence>
<comment type="similarity">
    <text evidence="2 15">Belongs to the phenylalanyl-tRNA synthetase beta subunit family. Type 1 subfamily.</text>
</comment>
<dbReference type="SMART" id="SM00874">
    <property type="entry name" value="B5"/>
    <property type="match status" value="1"/>
</dbReference>
<name>A0ABM7X6M6_9BACT</name>
<dbReference type="NCBIfam" id="TIGR00472">
    <property type="entry name" value="pheT_bact"/>
    <property type="match status" value="1"/>
</dbReference>
<evidence type="ECO:0000256" key="4">
    <source>
        <dbReference type="ARBA" id="ARBA00022490"/>
    </source>
</evidence>
<keyword evidence="7 15" id="KW-0479">Metal-binding</keyword>
<evidence type="ECO:0000259" key="18">
    <source>
        <dbReference type="PROSITE" id="PS51447"/>
    </source>
</evidence>
<proteinExistence type="inferred from homology"/>
<protein>
    <recommendedName>
        <fullName evidence="15">Phenylalanine--tRNA ligase beta subunit</fullName>
        <ecNumber evidence="15">6.1.1.20</ecNumber>
    </recommendedName>
    <alternativeName>
        <fullName evidence="15">Phenylalanyl-tRNA synthetase beta subunit</fullName>
        <shortName evidence="15">PheRS</shortName>
    </alternativeName>
</protein>
<keyword evidence="9 15" id="KW-0067">ATP-binding</keyword>
<dbReference type="SUPFAM" id="SSF46955">
    <property type="entry name" value="Putative DNA-binding domain"/>
    <property type="match status" value="1"/>
</dbReference>
<dbReference type="SUPFAM" id="SSF50249">
    <property type="entry name" value="Nucleic acid-binding proteins"/>
    <property type="match status" value="1"/>
</dbReference>
<dbReference type="Pfam" id="PF01588">
    <property type="entry name" value="tRNA_bind"/>
    <property type="match status" value="1"/>
</dbReference>
<dbReference type="InterPro" id="IPR005147">
    <property type="entry name" value="tRNA_synthase_B5-dom"/>
</dbReference>
<dbReference type="NCBIfam" id="NF045760">
    <property type="entry name" value="YtpR"/>
    <property type="match status" value="1"/>
</dbReference>
<feature type="binding site" evidence="15">
    <location>
        <position position="455"/>
    </location>
    <ligand>
        <name>Mg(2+)</name>
        <dbReference type="ChEBI" id="CHEBI:18420"/>
        <note>shared with alpha subunit</note>
    </ligand>
</feature>
<dbReference type="EMBL" id="AP025592">
    <property type="protein sequence ID" value="BDG07452.1"/>
    <property type="molecule type" value="Genomic_DNA"/>
</dbReference>
<comment type="subcellular location">
    <subcellularLocation>
        <location evidence="1 15">Cytoplasm</location>
    </subcellularLocation>
</comment>
<dbReference type="Gene3D" id="3.30.930.10">
    <property type="entry name" value="Bira Bifunctional Protein, Domain 2"/>
    <property type="match status" value="1"/>
</dbReference>
<dbReference type="InterPro" id="IPR005121">
    <property type="entry name" value="Fdx_antiC-bd"/>
</dbReference>
<accession>A0ABM7X6M6</accession>
<feature type="binding site" evidence="15">
    <location>
        <position position="461"/>
    </location>
    <ligand>
        <name>Mg(2+)</name>
        <dbReference type="ChEBI" id="CHEBI:18420"/>
        <note>shared with alpha subunit</note>
    </ligand>
</feature>
<dbReference type="InterPro" id="IPR009061">
    <property type="entry name" value="DNA-bd_dom_put_sf"/>
</dbReference>
<feature type="domain" description="TRNA-binding" evidence="17">
    <location>
        <begin position="38"/>
        <end position="147"/>
    </location>
</feature>
<dbReference type="SUPFAM" id="SSF56037">
    <property type="entry name" value="PheT/TilS domain"/>
    <property type="match status" value="1"/>
</dbReference>
<dbReference type="InterPro" id="IPR012340">
    <property type="entry name" value="NA-bd_OB-fold"/>
</dbReference>
<evidence type="ECO:0000256" key="9">
    <source>
        <dbReference type="ARBA" id="ARBA00022840"/>
    </source>
</evidence>
<keyword evidence="6 15" id="KW-0436">Ligase</keyword>
<comment type="subunit">
    <text evidence="3 15">Tetramer of two alpha and two beta subunits.</text>
</comment>
<dbReference type="InterPro" id="IPR036690">
    <property type="entry name" value="Fdx_antiC-bd_sf"/>
</dbReference>
<dbReference type="InterPro" id="IPR045060">
    <property type="entry name" value="Phe-tRNA-ligase_IIc_bsu"/>
</dbReference>
<keyword evidence="21" id="KW-1185">Reference proteome</keyword>
<dbReference type="InterPro" id="IPR041616">
    <property type="entry name" value="PheRS_beta_core"/>
</dbReference>
<evidence type="ECO:0000259" key="19">
    <source>
        <dbReference type="PROSITE" id="PS51483"/>
    </source>
</evidence>
<dbReference type="InterPro" id="IPR033714">
    <property type="entry name" value="tRNA_bind_bactPheRS"/>
</dbReference>
<dbReference type="PANTHER" id="PTHR10947">
    <property type="entry name" value="PHENYLALANYL-TRNA SYNTHETASE BETA CHAIN AND LEUCINE-RICH REPEAT-CONTAINING PROTEIN 47"/>
    <property type="match status" value="1"/>
</dbReference>
<keyword evidence="10 15" id="KW-0460">Magnesium</keyword>
<dbReference type="SUPFAM" id="SSF55681">
    <property type="entry name" value="Class II aaRS and biotin synthetases"/>
    <property type="match status" value="1"/>
</dbReference>
<dbReference type="CDD" id="cd02796">
    <property type="entry name" value="tRNA_bind_bactPheRS"/>
    <property type="match status" value="1"/>
</dbReference>